<dbReference type="Proteomes" id="UP000006843">
    <property type="component" value="Chromosome I"/>
</dbReference>
<dbReference type="eggNOG" id="ENOG503047R">
    <property type="taxonomic scope" value="Bacteria"/>
</dbReference>
<name>Q3IHZ6_PSET1</name>
<protein>
    <submittedName>
        <fullName evidence="1">Orphan protein</fullName>
    </submittedName>
</protein>
<evidence type="ECO:0000313" key="1">
    <source>
        <dbReference type="EMBL" id="CAI87402.1"/>
    </source>
</evidence>
<dbReference type="HOGENOM" id="CLU_300865_0_0_6"/>
<dbReference type="STRING" id="326442.PSHAa2353"/>
<dbReference type="EMBL" id="CR954246">
    <property type="protein sequence ID" value="CAI87402.1"/>
    <property type="molecule type" value="Genomic_DNA"/>
</dbReference>
<evidence type="ECO:0000313" key="2">
    <source>
        <dbReference type="Proteomes" id="UP000006843"/>
    </source>
</evidence>
<sequence length="957" mass="110831">MNNKNFSQKEFSLHIKKLKLSTRNKVRSIISSDEDQAIKILNKLRKSSTPSELDQITKTILIAGNSEFKLPATFPDEPQTAENYRRLYTFSLDKQLANLDYLISRNIESLESFFEKLLELNTNIADENFFEADEIIYDLHKKFGYSHLLLRKSILITSNAPEDLLVKNSSKLVESSDLGNNNSIVSCLVHCFQEEQDFLSIKRSIMSTKKRGVWNRYTRDILRIPFHPHAKDDKDLSELIQSNLQSSLIDAIISAKVNQGFFTKTNYPELNKFLTIINNSALNINDIISGYTKYNDPEDLFYQQSSAWFENDEVIKFRLLLDHFYDTPDVDYFEINDVLINKITPSLAVSKIEDLYKDGIKLRLHDFEKLQELETNGTITRSSIFNLLIHLTQGKTNITEESLVKLMDVTRNLDKTINVEYVKTLAENSSSNLSKIIFYLLISKKSKNELNGNKLRRILQKRIIDFHDGKLVNFISEISKTSPSISIFTYDVCIEDFISRLSRIIKSSLEITETRASLHEWMGEHTGEKTYFDRARNLIVDHQINRVKDELDDHRIYADSTRFTEWMEDEINQSLHTLLLLMAHNDELTSFDEPQLITILEKCYYEFCTNKFFGIASYLGRRIRHGTFKGHLFSDVIAVEKRHQVLLQDPSSNKAWRKWKVEHENQIDSIVQDKLHIETSHKKHGFLNPHIKNSKKQEIAKACIKNILIDFKENGHIGNSLQLIVEYCWRITEVDLKNVGSYIKGQKQVFLNTDVLAEIKDNTNHETSRLAKDFSRDLQSQINEKISTMYGWFQRPQSVAPKVSLGLLYKAVVAEVSQTFSDFSPESNISPHDETEIMGGAYHVIYDALYVIIYNAAKHSKHKGKVERVFELQKINDSGAITITVSSQNKDSESDEYIRGRIKLSETDDIDNAQLCESRSGIRKLYHLQKYNRDFFLDRITCENRCVVVGISYRLVH</sequence>
<organism evidence="1 2">
    <name type="scientific">Pseudoalteromonas translucida (strain TAC 125)</name>
    <dbReference type="NCBI Taxonomy" id="326442"/>
    <lineage>
        <taxon>Bacteria</taxon>
        <taxon>Pseudomonadati</taxon>
        <taxon>Pseudomonadota</taxon>
        <taxon>Gammaproteobacteria</taxon>
        <taxon>Alteromonadales</taxon>
        <taxon>Pseudoalteromonadaceae</taxon>
        <taxon>Pseudoalteromonas</taxon>
    </lineage>
</organism>
<keyword evidence="2" id="KW-1185">Reference proteome</keyword>
<dbReference type="AlphaFoldDB" id="Q3IHZ6"/>
<accession>Q3IHZ6</accession>
<reference evidence="1 2" key="1">
    <citation type="journal article" date="2005" name="Genome Res.">
        <title>Coping with cold: the genome of the versatile marine Antarctica bacterium Pseudoalteromonas haloplanktis TAC125.</title>
        <authorList>
            <person name="Medigue C."/>
            <person name="Krin E."/>
            <person name="Pascal G."/>
            <person name="Barbe V."/>
            <person name="Bernsel A."/>
            <person name="Bertin P."/>
            <person name="Cheung F."/>
            <person name="Cruveiller S."/>
            <person name="Damico S."/>
            <person name="Duilio A."/>
            <person name="Fang G."/>
            <person name="Feller G."/>
            <person name="Mangenot S."/>
            <person name="Marino G."/>
            <person name="Nilsson J."/>
            <person name="Parilli E."/>
            <person name="Rocha E."/>
            <person name="Rouy Z."/>
            <person name="Sekowska A."/>
            <person name="Tutino M.L."/>
            <person name="Vallenet D."/>
            <person name="von Heijne G."/>
            <person name="Danchin A."/>
        </authorList>
    </citation>
    <scope>NUCLEOTIDE SEQUENCE [LARGE SCALE GENOMIC DNA]</scope>
    <source>
        <strain evidence="2">TAC 125</strain>
    </source>
</reference>
<dbReference type="KEGG" id="pha:PSHAa2353"/>
<gene>
    <name evidence="1" type="ordered locus">PSHAa2353</name>
</gene>
<proteinExistence type="predicted"/>